<dbReference type="Proteomes" id="UP000735302">
    <property type="component" value="Unassembled WGS sequence"/>
</dbReference>
<protein>
    <submittedName>
        <fullName evidence="1">Uncharacterized protein</fullName>
    </submittedName>
</protein>
<accession>A0AAV4D2H5</accession>
<keyword evidence="2" id="KW-1185">Reference proteome</keyword>
<reference evidence="1 2" key="1">
    <citation type="journal article" date="2021" name="Elife">
        <title>Chloroplast acquisition without the gene transfer in kleptoplastic sea slugs, Plakobranchus ocellatus.</title>
        <authorList>
            <person name="Maeda T."/>
            <person name="Takahashi S."/>
            <person name="Yoshida T."/>
            <person name="Shimamura S."/>
            <person name="Takaki Y."/>
            <person name="Nagai Y."/>
            <person name="Toyoda A."/>
            <person name="Suzuki Y."/>
            <person name="Arimoto A."/>
            <person name="Ishii H."/>
            <person name="Satoh N."/>
            <person name="Nishiyama T."/>
            <person name="Hasebe M."/>
            <person name="Maruyama T."/>
            <person name="Minagawa J."/>
            <person name="Obokata J."/>
            <person name="Shigenobu S."/>
        </authorList>
    </citation>
    <scope>NUCLEOTIDE SEQUENCE [LARGE SCALE GENOMIC DNA]</scope>
</reference>
<gene>
    <name evidence="1" type="ORF">PoB_006489900</name>
</gene>
<dbReference type="AlphaFoldDB" id="A0AAV4D2H5"/>
<sequence length="202" mass="22735">MRMKIPTNYVSNHLSRIVHFNVDNAHADQNSKQIVISDLGQDLRFGTSAFHRSFWNGGLWWAKLHIGAGEISAFRLIKDEEVGTLLDSSNSSTISSRLQRATSELTRKLEPFSAAATVAPSSAGYREQSQNWLCEFFGKLRKLDRDFYPLKFALKSAGTSAAHFVSPPRQSSYWIRCEICRALSVANSNLPLRRWPDGCPKT</sequence>
<organism evidence="1 2">
    <name type="scientific">Plakobranchus ocellatus</name>
    <dbReference type="NCBI Taxonomy" id="259542"/>
    <lineage>
        <taxon>Eukaryota</taxon>
        <taxon>Metazoa</taxon>
        <taxon>Spiralia</taxon>
        <taxon>Lophotrochozoa</taxon>
        <taxon>Mollusca</taxon>
        <taxon>Gastropoda</taxon>
        <taxon>Heterobranchia</taxon>
        <taxon>Euthyneura</taxon>
        <taxon>Panpulmonata</taxon>
        <taxon>Sacoglossa</taxon>
        <taxon>Placobranchoidea</taxon>
        <taxon>Plakobranchidae</taxon>
        <taxon>Plakobranchus</taxon>
    </lineage>
</organism>
<proteinExistence type="predicted"/>
<comment type="caution">
    <text evidence="1">The sequence shown here is derived from an EMBL/GenBank/DDBJ whole genome shotgun (WGS) entry which is preliminary data.</text>
</comment>
<name>A0AAV4D2H5_9GAST</name>
<evidence type="ECO:0000313" key="2">
    <source>
        <dbReference type="Proteomes" id="UP000735302"/>
    </source>
</evidence>
<dbReference type="EMBL" id="BLXT01007309">
    <property type="protein sequence ID" value="GFO38394.1"/>
    <property type="molecule type" value="Genomic_DNA"/>
</dbReference>
<evidence type="ECO:0000313" key="1">
    <source>
        <dbReference type="EMBL" id="GFO38394.1"/>
    </source>
</evidence>